<dbReference type="EC" id="2.7.1.56" evidence="1"/>
<feature type="non-terminal residue" evidence="1">
    <location>
        <position position="1"/>
    </location>
</feature>
<dbReference type="GO" id="GO:0005829">
    <property type="term" value="C:cytosol"/>
    <property type="evidence" value="ECO:0007669"/>
    <property type="project" value="TreeGrafter"/>
</dbReference>
<reference evidence="1" key="1">
    <citation type="submission" date="2022-07" db="EMBL/GenBank/DDBJ databases">
        <title>Diversity of ethanolamine utilization by human commensal Escherichia coli.</title>
        <authorList>
            <person name="Jubelin G."/>
        </authorList>
    </citation>
    <scope>NUCLEOTIDE SEQUENCE</scope>
    <source>
        <strain evidence="1">S1</strain>
    </source>
</reference>
<protein>
    <submittedName>
        <fullName evidence="1">1-phosphofructokinase</fullName>
        <ecNumber evidence="1">2.7.1.56</ecNumber>
    </submittedName>
</protein>
<evidence type="ECO:0000313" key="1">
    <source>
        <dbReference type="EMBL" id="MCR6679965.1"/>
    </source>
</evidence>
<feature type="non-terminal residue" evidence="1">
    <location>
        <position position="77"/>
    </location>
</feature>
<dbReference type="GO" id="GO:0008662">
    <property type="term" value="F:1-phosphofructokinase activity"/>
    <property type="evidence" value="ECO:0007669"/>
    <property type="project" value="UniProtKB-EC"/>
</dbReference>
<dbReference type="Proteomes" id="UP001206878">
    <property type="component" value="Unassembled WGS sequence"/>
</dbReference>
<name>A0AAW5N2R8_9ESCH</name>
<keyword evidence="1" id="KW-0808">Transferase</keyword>
<evidence type="ECO:0000313" key="2">
    <source>
        <dbReference type="Proteomes" id="UP001206878"/>
    </source>
</evidence>
<dbReference type="PANTHER" id="PTHR46566:SF5">
    <property type="entry name" value="1-PHOSPHOFRUCTOKINASE"/>
    <property type="match status" value="1"/>
</dbReference>
<proteinExistence type="predicted"/>
<sequence>VKQTEKDGELTDLNFYGFQVTPDDWQRIVTDSLSWLGKFDMVCVSGSLPSGVSPEEYTDWMTRLSSHCPCINFDSSR</sequence>
<dbReference type="AlphaFoldDB" id="A0AAW5N2R8"/>
<comment type="caution">
    <text evidence="1">The sequence shown here is derived from an EMBL/GenBank/DDBJ whole genome shotgun (WGS) entry which is preliminary data.</text>
</comment>
<organism evidence="1 2">
    <name type="scientific">Escherichia marmotae</name>
    <dbReference type="NCBI Taxonomy" id="1499973"/>
    <lineage>
        <taxon>Bacteria</taxon>
        <taxon>Pseudomonadati</taxon>
        <taxon>Pseudomonadota</taxon>
        <taxon>Gammaproteobacteria</taxon>
        <taxon>Enterobacterales</taxon>
        <taxon>Enterobacteriaceae</taxon>
        <taxon>Escherichia</taxon>
    </lineage>
</organism>
<dbReference type="PANTHER" id="PTHR46566">
    <property type="entry name" value="1-PHOSPHOFRUCTOKINASE-RELATED"/>
    <property type="match status" value="1"/>
</dbReference>
<dbReference type="SUPFAM" id="SSF53613">
    <property type="entry name" value="Ribokinase-like"/>
    <property type="match status" value="1"/>
</dbReference>
<dbReference type="EMBL" id="JANPXH010002060">
    <property type="protein sequence ID" value="MCR6679965.1"/>
    <property type="molecule type" value="Genomic_DNA"/>
</dbReference>
<dbReference type="InterPro" id="IPR029056">
    <property type="entry name" value="Ribokinase-like"/>
</dbReference>
<dbReference type="Gene3D" id="3.40.1190.20">
    <property type="match status" value="1"/>
</dbReference>
<gene>
    <name evidence="1" type="primary">fruK</name>
    <name evidence="1" type="ORF">NVV43_31955</name>
</gene>
<accession>A0AAW5N2R8</accession>